<dbReference type="CDD" id="cd10229">
    <property type="entry name" value="ASKHA_NBD_HSP70_HSPA12"/>
    <property type="match status" value="1"/>
</dbReference>
<dbReference type="Gene3D" id="3.30.420.40">
    <property type="match status" value="2"/>
</dbReference>
<dbReference type="Proteomes" id="UP000694844">
    <property type="component" value="Chromosome 3"/>
</dbReference>
<comment type="similarity">
    <text evidence="1">Belongs to the heat shock protein 70 family.</text>
</comment>
<gene>
    <name evidence="5" type="primary">LOC111124351</name>
</gene>
<dbReference type="KEGG" id="cvn:111124351"/>
<dbReference type="PANTHER" id="PTHR14187:SF5">
    <property type="entry name" value="HEAT SHOCK 70 KDA PROTEIN 12A"/>
    <property type="match status" value="1"/>
</dbReference>
<evidence type="ECO:0000256" key="2">
    <source>
        <dbReference type="ARBA" id="ARBA00022741"/>
    </source>
</evidence>
<dbReference type="GeneID" id="111124351"/>
<dbReference type="PANTHER" id="PTHR14187">
    <property type="entry name" value="ALPHA KINASE/ELONGATION FACTOR 2 KINASE"/>
    <property type="match status" value="1"/>
</dbReference>
<keyword evidence="2" id="KW-0547">Nucleotide-binding</keyword>
<dbReference type="InterPro" id="IPR043129">
    <property type="entry name" value="ATPase_NBD"/>
</dbReference>
<keyword evidence="4" id="KW-1185">Reference proteome</keyword>
<dbReference type="OrthoDB" id="2963168at2759"/>
<evidence type="ECO:0000256" key="1">
    <source>
        <dbReference type="ARBA" id="ARBA00007381"/>
    </source>
</evidence>
<keyword evidence="3" id="KW-0067">ATP-binding</keyword>
<dbReference type="AlphaFoldDB" id="A0A8B8D488"/>
<evidence type="ECO:0000313" key="4">
    <source>
        <dbReference type="Proteomes" id="UP000694844"/>
    </source>
</evidence>
<dbReference type="SUPFAM" id="SSF53067">
    <property type="entry name" value="Actin-like ATPase domain"/>
    <property type="match status" value="1"/>
</dbReference>
<reference evidence="5" key="1">
    <citation type="submission" date="2025-08" db="UniProtKB">
        <authorList>
            <consortium name="RefSeq"/>
        </authorList>
    </citation>
    <scope>IDENTIFICATION</scope>
    <source>
        <tissue evidence="5">Whole sample</tissue>
    </source>
</reference>
<evidence type="ECO:0000313" key="5">
    <source>
        <dbReference type="RefSeq" id="XP_022322908.1"/>
    </source>
</evidence>
<proteinExistence type="inferred from homology"/>
<dbReference type="GO" id="GO:0005524">
    <property type="term" value="F:ATP binding"/>
    <property type="evidence" value="ECO:0007669"/>
    <property type="project" value="UniProtKB-KW"/>
</dbReference>
<name>A0A8B8D488_CRAVI</name>
<dbReference type="RefSeq" id="XP_022322908.1">
    <property type="nucleotide sequence ID" value="XM_022467200.1"/>
</dbReference>
<accession>A0A8B8D488</accession>
<dbReference type="InterPro" id="IPR013126">
    <property type="entry name" value="Hsp_70_fam"/>
</dbReference>
<dbReference type="Gene3D" id="3.90.640.10">
    <property type="entry name" value="Actin, Chain A, domain 4"/>
    <property type="match status" value="1"/>
</dbReference>
<dbReference type="Pfam" id="PF00012">
    <property type="entry name" value="HSP70"/>
    <property type="match status" value="1"/>
</dbReference>
<evidence type="ECO:0000256" key="3">
    <source>
        <dbReference type="ARBA" id="ARBA00022840"/>
    </source>
</evidence>
<protein>
    <submittedName>
        <fullName evidence="5">Heat shock 70 kDa protein 12A-like</fullName>
    </submittedName>
</protein>
<dbReference type="GO" id="GO:0140662">
    <property type="term" value="F:ATP-dependent protein folding chaperone"/>
    <property type="evidence" value="ECO:0007669"/>
    <property type="project" value="InterPro"/>
</dbReference>
<organism evidence="4 5">
    <name type="scientific">Crassostrea virginica</name>
    <name type="common">Eastern oyster</name>
    <dbReference type="NCBI Taxonomy" id="6565"/>
    <lineage>
        <taxon>Eukaryota</taxon>
        <taxon>Metazoa</taxon>
        <taxon>Spiralia</taxon>
        <taxon>Lophotrochozoa</taxon>
        <taxon>Mollusca</taxon>
        <taxon>Bivalvia</taxon>
        <taxon>Autobranchia</taxon>
        <taxon>Pteriomorphia</taxon>
        <taxon>Ostreida</taxon>
        <taxon>Ostreoidea</taxon>
        <taxon>Ostreidae</taxon>
        <taxon>Crassostrea</taxon>
    </lineage>
</organism>
<sequence>MFLREISSSGHIAEREISLSGYSGVVVAIDFGTTYSGFAIMKKGQIITGKWKISSEGALESLKTPTALLLQPDEEPKFGYEAEKIFKELTEEGTDRNYHLGRRYKALDVFARSIEFLKKECNNCLEANNFKVSDDEIQWVLSVPSIWDESAKQFMRTAAEKAGIPPDELILALEPEAAAIYVTKEAKTVLGKESLQSYAPGTKIMLADLGGGTADFTVMELLEDGKMKQFYRAFGGPWGGNMINQKIWQTMSDIFGDEVIKEFKKLRADYMEMEHEIELRKRNLTDGSKLQLTIFPNFAELCTKVRRKDYKKLIQEYRFSNEIKVRTGKLVFEPKAVEHIFELTLAELFVNVDKVLKNPNAFGIKDIILVGGFSQSDIIVNQFKKRFPKYKVIIPLDPGLAVLKGAAMFGQDCDIIQQE</sequence>